<gene>
    <name evidence="2" type="ORF">FC47_GL000252</name>
</gene>
<accession>A0A0R1P087</accession>
<evidence type="ECO:0000313" key="2">
    <source>
        <dbReference type="EMBL" id="KRL25718.1"/>
    </source>
</evidence>
<proteinExistence type="predicted"/>
<evidence type="ECO:0000313" key="3">
    <source>
        <dbReference type="Proteomes" id="UP000050901"/>
    </source>
</evidence>
<dbReference type="AlphaFoldDB" id="A0A0R1P087"/>
<keyword evidence="1" id="KW-0472">Membrane</keyword>
<keyword evidence="1" id="KW-0812">Transmembrane</keyword>
<protein>
    <submittedName>
        <fullName evidence="2">Uncharacterized protein</fullName>
    </submittedName>
</protein>
<feature type="transmembrane region" description="Helical" evidence="1">
    <location>
        <begin position="21"/>
        <end position="42"/>
    </location>
</feature>
<reference evidence="2 3" key="1">
    <citation type="journal article" date="2015" name="Genome Announc.">
        <title>Expanding the biotechnology potential of lactobacilli through comparative genomics of 213 strains and associated genera.</title>
        <authorList>
            <person name="Sun Z."/>
            <person name="Harris H.M."/>
            <person name="McCann A."/>
            <person name="Guo C."/>
            <person name="Argimon S."/>
            <person name="Zhang W."/>
            <person name="Yang X."/>
            <person name="Jeffery I.B."/>
            <person name="Cooney J.C."/>
            <person name="Kagawa T.F."/>
            <person name="Liu W."/>
            <person name="Song Y."/>
            <person name="Salvetti E."/>
            <person name="Wrobel A."/>
            <person name="Rasinkangas P."/>
            <person name="Parkhill J."/>
            <person name="Rea M.C."/>
            <person name="O'Sullivan O."/>
            <person name="Ritari J."/>
            <person name="Douillard F.P."/>
            <person name="Paul Ross R."/>
            <person name="Yang R."/>
            <person name="Briner A.E."/>
            <person name="Felis G.E."/>
            <person name="de Vos W.M."/>
            <person name="Barrangou R."/>
            <person name="Klaenhammer T.R."/>
            <person name="Caufield P.W."/>
            <person name="Cui Y."/>
            <person name="Zhang H."/>
            <person name="O'Toole P.W."/>
        </authorList>
    </citation>
    <scope>NUCLEOTIDE SEQUENCE [LARGE SCALE GENOMIC DNA]</scope>
    <source>
        <strain evidence="2 3">DSM 13345</strain>
    </source>
</reference>
<evidence type="ECO:0000256" key="1">
    <source>
        <dbReference type="SAM" id="Phobius"/>
    </source>
</evidence>
<dbReference type="Pfam" id="PF17332">
    <property type="entry name" value="DUF5592"/>
    <property type="match status" value="1"/>
</dbReference>
<dbReference type="InterPro" id="IPR020275">
    <property type="entry name" value="DUF5592"/>
</dbReference>
<dbReference type="PATRIC" id="fig|1423771.3.peg.259"/>
<comment type="caution">
    <text evidence="2">The sequence shown here is derived from an EMBL/GenBank/DDBJ whole genome shotgun (WGS) entry which is preliminary data.</text>
</comment>
<sequence>MEDFGVVPDVKSEIKLGLGIFLKDVGCFGVVGGIALALSNLFPPTQAPQQTLFFIVGGILAVYLDLRPRTNPGKRNFEVIWMLIINRQPKLFKSFGYYEFKTIDSVRKGDHNFGN</sequence>
<name>A0A0R1P087_LIMMU</name>
<dbReference type="Proteomes" id="UP000050901">
    <property type="component" value="Unassembled WGS sequence"/>
</dbReference>
<dbReference type="EMBL" id="AZEQ01000010">
    <property type="protein sequence ID" value="KRL25718.1"/>
    <property type="molecule type" value="Genomic_DNA"/>
</dbReference>
<organism evidence="2 3">
    <name type="scientific">Limosilactobacillus mucosae DSM 13345</name>
    <dbReference type="NCBI Taxonomy" id="1423771"/>
    <lineage>
        <taxon>Bacteria</taxon>
        <taxon>Bacillati</taxon>
        <taxon>Bacillota</taxon>
        <taxon>Bacilli</taxon>
        <taxon>Lactobacillales</taxon>
        <taxon>Lactobacillaceae</taxon>
        <taxon>Limosilactobacillus</taxon>
    </lineage>
</organism>
<dbReference type="RefSeq" id="WP_056968376.1">
    <property type="nucleotide sequence ID" value="NZ_AZEQ01000010.1"/>
</dbReference>
<keyword evidence="1" id="KW-1133">Transmembrane helix</keyword>